<dbReference type="PANTHER" id="PTHR13947:SF37">
    <property type="entry name" value="LD18367P"/>
    <property type="match status" value="1"/>
</dbReference>
<evidence type="ECO:0000259" key="2">
    <source>
        <dbReference type="PROSITE" id="PS51186"/>
    </source>
</evidence>
<protein>
    <submittedName>
        <fullName evidence="3">GNAT family N-acetyltransferase</fullName>
        <ecNumber evidence="3">2.3.1.-</ecNumber>
    </submittedName>
</protein>
<reference evidence="4" key="1">
    <citation type="journal article" date="2019" name="Int. J. Syst. Evol. Microbiol.">
        <title>The Global Catalogue of Microorganisms (GCM) 10K type strain sequencing project: providing services to taxonomists for standard genome sequencing and annotation.</title>
        <authorList>
            <consortium name="The Broad Institute Genomics Platform"/>
            <consortium name="The Broad Institute Genome Sequencing Center for Infectious Disease"/>
            <person name="Wu L."/>
            <person name="Ma J."/>
        </authorList>
    </citation>
    <scope>NUCLEOTIDE SEQUENCE [LARGE SCALE GENOMIC DNA]</scope>
    <source>
        <strain evidence="4">CGMCC 4.7330</strain>
    </source>
</reference>
<dbReference type="Proteomes" id="UP001595696">
    <property type="component" value="Unassembled WGS sequence"/>
</dbReference>
<keyword evidence="1 3" id="KW-0808">Transferase</keyword>
<dbReference type="InterPro" id="IPR016181">
    <property type="entry name" value="Acyl_CoA_acyltransferase"/>
</dbReference>
<dbReference type="Pfam" id="PF00583">
    <property type="entry name" value="Acetyltransf_1"/>
    <property type="match status" value="2"/>
</dbReference>
<evidence type="ECO:0000256" key="1">
    <source>
        <dbReference type="ARBA" id="ARBA00022679"/>
    </source>
</evidence>
<dbReference type="InterPro" id="IPR050769">
    <property type="entry name" value="NAT_camello-type"/>
</dbReference>
<organism evidence="3 4">
    <name type="scientific">Nocardia jiangsuensis</name>
    <dbReference type="NCBI Taxonomy" id="1691563"/>
    <lineage>
        <taxon>Bacteria</taxon>
        <taxon>Bacillati</taxon>
        <taxon>Actinomycetota</taxon>
        <taxon>Actinomycetes</taxon>
        <taxon>Mycobacteriales</taxon>
        <taxon>Nocardiaceae</taxon>
        <taxon>Nocardia</taxon>
    </lineage>
</organism>
<evidence type="ECO:0000313" key="3">
    <source>
        <dbReference type="EMBL" id="MFC3962438.1"/>
    </source>
</evidence>
<dbReference type="RefSeq" id="WP_378612212.1">
    <property type="nucleotide sequence ID" value="NZ_JBHSAX010000009.1"/>
</dbReference>
<dbReference type="PROSITE" id="PS51186">
    <property type="entry name" value="GNAT"/>
    <property type="match status" value="2"/>
</dbReference>
<keyword evidence="3" id="KW-0012">Acyltransferase</keyword>
<feature type="domain" description="N-acetyltransferase" evidence="2">
    <location>
        <begin position="33"/>
        <end position="176"/>
    </location>
</feature>
<feature type="domain" description="N-acetyltransferase" evidence="2">
    <location>
        <begin position="177"/>
        <end position="318"/>
    </location>
</feature>
<dbReference type="PANTHER" id="PTHR13947">
    <property type="entry name" value="GNAT FAMILY N-ACETYLTRANSFERASE"/>
    <property type="match status" value="1"/>
</dbReference>
<keyword evidence="4" id="KW-1185">Reference proteome</keyword>
<dbReference type="EMBL" id="JBHSAX010000009">
    <property type="protein sequence ID" value="MFC3962438.1"/>
    <property type="molecule type" value="Genomic_DNA"/>
</dbReference>
<accession>A0ABV8DR42</accession>
<gene>
    <name evidence="3" type="ORF">ACFO0B_10625</name>
</gene>
<name>A0ABV8DR42_9NOCA</name>
<proteinExistence type="predicted"/>
<sequence length="333" mass="37760">MTVIGNVESATVEADPDRYRKMAPDEPERTGELVCRPAEVGDLEKIVAIESAVFSEPYQFLMLYQLWPMYKAGWTVAEVDGEFVGYALFLQSADTALLLTYAVADSFRKFGHGKRILQNAMRHRGTARRRLVYAPPRCKDPATARMLERLGFRGIDDRRNFLHSDSADYEEIRDGNLTCRRARYSDLARIADLEAAVFEDPYRFLMLYPLWFLHRRLWTVAEIDGRLVGYALLLEERGEALIFTFAVAERCRRLGYGEIVLRHAIARSRSAGTESITLTVKPANTTASRRFERVGFVKTGAEEDYFGPGEDRHLYSIDLTSNISAPPAARAAL</sequence>
<dbReference type="SUPFAM" id="SSF55729">
    <property type="entry name" value="Acyl-CoA N-acyltransferases (Nat)"/>
    <property type="match status" value="2"/>
</dbReference>
<dbReference type="EC" id="2.3.1.-" evidence="3"/>
<dbReference type="CDD" id="cd04301">
    <property type="entry name" value="NAT_SF"/>
    <property type="match status" value="2"/>
</dbReference>
<comment type="caution">
    <text evidence="3">The sequence shown here is derived from an EMBL/GenBank/DDBJ whole genome shotgun (WGS) entry which is preliminary data.</text>
</comment>
<evidence type="ECO:0000313" key="4">
    <source>
        <dbReference type="Proteomes" id="UP001595696"/>
    </source>
</evidence>
<dbReference type="Gene3D" id="3.40.630.30">
    <property type="match status" value="2"/>
</dbReference>
<dbReference type="GO" id="GO:0016746">
    <property type="term" value="F:acyltransferase activity"/>
    <property type="evidence" value="ECO:0007669"/>
    <property type="project" value="UniProtKB-KW"/>
</dbReference>
<dbReference type="InterPro" id="IPR000182">
    <property type="entry name" value="GNAT_dom"/>
</dbReference>